<evidence type="ECO:0000256" key="1">
    <source>
        <dbReference type="SAM" id="MobiDB-lite"/>
    </source>
</evidence>
<feature type="region of interest" description="Disordered" evidence="1">
    <location>
        <begin position="98"/>
        <end position="205"/>
    </location>
</feature>
<dbReference type="PANTHER" id="PTHR43851:SF3">
    <property type="entry name" value="COENZYME Q8"/>
    <property type="match status" value="1"/>
</dbReference>
<comment type="caution">
    <text evidence="2">The sequence shown here is derived from an EMBL/GenBank/DDBJ whole genome shotgun (WGS) entry which is preliminary data.</text>
</comment>
<proteinExistence type="predicted"/>
<dbReference type="AlphaFoldDB" id="A0AAV6LRR4"/>
<feature type="compositionally biased region" description="Pro residues" evidence="1">
    <location>
        <begin position="109"/>
        <end position="119"/>
    </location>
</feature>
<dbReference type="GO" id="GO:0006744">
    <property type="term" value="P:ubiquinone biosynthetic process"/>
    <property type="evidence" value="ECO:0007669"/>
    <property type="project" value="TreeGrafter"/>
</dbReference>
<evidence type="ECO:0000313" key="3">
    <source>
        <dbReference type="Proteomes" id="UP000823749"/>
    </source>
</evidence>
<protein>
    <submittedName>
        <fullName evidence="2">Uncharacterized protein</fullName>
    </submittedName>
</protein>
<keyword evidence="3" id="KW-1185">Reference proteome</keyword>
<dbReference type="PANTHER" id="PTHR43851">
    <property type="match status" value="1"/>
</dbReference>
<dbReference type="InterPro" id="IPR051409">
    <property type="entry name" value="Atypical_kinase_ADCK"/>
</dbReference>
<reference evidence="2" key="1">
    <citation type="submission" date="2020-08" db="EMBL/GenBank/DDBJ databases">
        <title>Plant Genome Project.</title>
        <authorList>
            <person name="Zhang R.-G."/>
        </authorList>
    </citation>
    <scope>NUCLEOTIDE SEQUENCE</scope>
    <source>
        <strain evidence="2">WSP0</strain>
        <tissue evidence="2">Leaf</tissue>
    </source>
</reference>
<sequence length="293" mass="31489">MRNSLMKDLGRIVDGLSLIGKEVVKQSQIRNQNGDLGSLITKAILTVTDLSGLTSGKVREFVNPPPPPPPTNSNSNSRETSIVYFAAEERQPQISFQRDQAGPHLSSHPTPPVTPPPSLPLDFDRKGTEWGLGSTNNGNCNGSTVNRPPLSGGDPDNEGSPTSEGNIAVASDGAKEEEEEASLPTATAKRQRRPRERRVPSTPFSRALGFAGLGAGLAWGTFQESTKRLLFGTPDSQEKQSVVSPFLSERNAERLALALCRMRGAALKLGQMLSIQDESVIPPPVFSLDLLRC</sequence>
<feature type="region of interest" description="Disordered" evidence="1">
    <location>
        <begin position="58"/>
        <end position="77"/>
    </location>
</feature>
<accession>A0AAV6LRR4</accession>
<dbReference type="EMBL" id="JACTNZ010000001">
    <property type="protein sequence ID" value="KAG5567863.1"/>
    <property type="molecule type" value="Genomic_DNA"/>
</dbReference>
<feature type="compositionally biased region" description="Low complexity" evidence="1">
    <location>
        <begin position="131"/>
        <end position="144"/>
    </location>
</feature>
<name>A0AAV6LRR4_9ERIC</name>
<evidence type="ECO:0000313" key="2">
    <source>
        <dbReference type="EMBL" id="KAG5567863.1"/>
    </source>
</evidence>
<organism evidence="2 3">
    <name type="scientific">Rhododendron griersonianum</name>
    <dbReference type="NCBI Taxonomy" id="479676"/>
    <lineage>
        <taxon>Eukaryota</taxon>
        <taxon>Viridiplantae</taxon>
        <taxon>Streptophyta</taxon>
        <taxon>Embryophyta</taxon>
        <taxon>Tracheophyta</taxon>
        <taxon>Spermatophyta</taxon>
        <taxon>Magnoliopsida</taxon>
        <taxon>eudicotyledons</taxon>
        <taxon>Gunneridae</taxon>
        <taxon>Pentapetalae</taxon>
        <taxon>asterids</taxon>
        <taxon>Ericales</taxon>
        <taxon>Ericaceae</taxon>
        <taxon>Ericoideae</taxon>
        <taxon>Rhodoreae</taxon>
        <taxon>Rhododendron</taxon>
    </lineage>
</organism>
<dbReference type="Proteomes" id="UP000823749">
    <property type="component" value="Chromosome 1"/>
</dbReference>
<gene>
    <name evidence="2" type="ORF">RHGRI_003143</name>
</gene>